<dbReference type="HOGENOM" id="CLU_3163958_0_0_9"/>
<dbReference type="Proteomes" id="UP000005984">
    <property type="component" value="Unassembled WGS sequence"/>
</dbReference>
<accession>C2BH24</accession>
<organism evidence="1 2">
    <name type="scientific">Anaerococcus lactolyticus ATCC 51172</name>
    <dbReference type="NCBI Taxonomy" id="525254"/>
    <lineage>
        <taxon>Bacteria</taxon>
        <taxon>Bacillati</taxon>
        <taxon>Bacillota</taxon>
        <taxon>Tissierellia</taxon>
        <taxon>Tissierellales</taxon>
        <taxon>Peptoniphilaceae</taxon>
        <taxon>Anaerococcus</taxon>
    </lineage>
</organism>
<name>C2BH24_9FIRM</name>
<comment type="caution">
    <text evidence="1">The sequence shown here is derived from an EMBL/GenBank/DDBJ whole genome shotgun (WGS) entry which is preliminary data.</text>
</comment>
<reference evidence="1 2" key="1">
    <citation type="submission" date="2008-10" db="EMBL/GenBank/DDBJ databases">
        <authorList>
            <person name="Qin X."/>
            <person name="Bachman B."/>
            <person name="Battles P."/>
            <person name="Bell A."/>
            <person name="Bess C."/>
            <person name="Bickham C."/>
            <person name="Chaboub L."/>
            <person name="Chen D."/>
            <person name="Coyle M."/>
            <person name="Deiros D.R."/>
            <person name="Dinh H."/>
            <person name="Forbes L."/>
            <person name="Fowler G."/>
            <person name="Francisco L."/>
            <person name="Fu Q."/>
            <person name="Gubbala S."/>
            <person name="Hale W."/>
            <person name="Han Y."/>
            <person name="Hemphill L."/>
            <person name="Highlander S.K."/>
            <person name="Hirani K."/>
            <person name="Hogues M."/>
            <person name="Jackson L."/>
            <person name="Jakkamsetti A."/>
            <person name="Javaid M."/>
            <person name="Jiang H."/>
            <person name="Korchina V."/>
            <person name="Kovar C."/>
            <person name="Lara F."/>
            <person name="Lee S."/>
            <person name="Mata R."/>
            <person name="Mathew T."/>
            <person name="Moen C."/>
            <person name="Morales K."/>
            <person name="Munidasa M."/>
            <person name="Nazareth L."/>
            <person name="Ngo R."/>
            <person name="Nguyen L."/>
            <person name="Okwuonu G."/>
            <person name="Ongeri F."/>
            <person name="Patil S."/>
            <person name="Petrosino J."/>
            <person name="Pham C."/>
            <person name="Pham P."/>
            <person name="Pu L.-L."/>
            <person name="Puazo M."/>
            <person name="Raj R."/>
            <person name="Reid J."/>
            <person name="Rouhana J."/>
            <person name="Saada N."/>
            <person name="Shang Y."/>
            <person name="Simmons D."/>
            <person name="Thornton R."/>
            <person name="Warren J."/>
            <person name="Weissenberger G."/>
            <person name="Zhang J."/>
            <person name="Zhang L."/>
            <person name="Zhou C."/>
            <person name="Zhu D."/>
            <person name="Muzny D."/>
            <person name="Worley K."/>
            <person name="Gibbs R."/>
        </authorList>
    </citation>
    <scope>NUCLEOTIDE SEQUENCE [LARGE SCALE GENOMIC DNA]</scope>
    <source>
        <strain evidence="1 2">ATCC 51172</strain>
    </source>
</reference>
<proteinExistence type="predicted"/>
<evidence type="ECO:0000313" key="2">
    <source>
        <dbReference type="Proteomes" id="UP000005984"/>
    </source>
</evidence>
<dbReference type="EMBL" id="ABYO01000246">
    <property type="protein sequence ID" value="EEI85792.1"/>
    <property type="molecule type" value="Genomic_DNA"/>
</dbReference>
<sequence length="47" mass="5821">MSKTDLHILLHHFKFQFNISSVKNLKKQYYIIYKYKSIEGISYEFFE</sequence>
<dbReference type="STRING" id="525254.HMPREF0072_1644"/>
<evidence type="ECO:0000313" key="1">
    <source>
        <dbReference type="EMBL" id="EEI85792.1"/>
    </source>
</evidence>
<keyword evidence="2" id="KW-1185">Reference proteome</keyword>
<dbReference type="AlphaFoldDB" id="C2BH24"/>
<protein>
    <submittedName>
        <fullName evidence="1">Uncharacterized protein</fullName>
    </submittedName>
</protein>
<gene>
    <name evidence="1" type="ORF">HMPREF0072_1644</name>
</gene>